<dbReference type="PANTHER" id="PTHR33207">
    <property type="entry name" value="F-BOX DOMAIN CONTAINING PROTEIN-RELATED"/>
    <property type="match status" value="1"/>
</dbReference>
<accession>A0A0E0JKW4</accession>
<dbReference type="STRING" id="4537.A0A0E0JKW4"/>
<feature type="region of interest" description="Disordered" evidence="1">
    <location>
        <begin position="110"/>
        <end position="135"/>
    </location>
</feature>
<keyword evidence="4" id="KW-1185">Reference proteome</keyword>
<reference evidence="3" key="1">
    <citation type="submission" date="2015-04" db="UniProtKB">
        <authorList>
            <consortium name="EnsemblPlants"/>
        </authorList>
    </citation>
    <scope>IDENTIFICATION</scope>
</reference>
<name>A0A0E0JKW4_ORYPU</name>
<dbReference type="Gramene" id="OPUNC01G22140.1">
    <property type="protein sequence ID" value="OPUNC01G22140.1"/>
    <property type="gene ID" value="OPUNC01G22140"/>
</dbReference>
<evidence type="ECO:0000313" key="3">
    <source>
        <dbReference type="EnsemblPlants" id="OPUNC01G22140.1"/>
    </source>
</evidence>
<evidence type="ECO:0000259" key="2">
    <source>
        <dbReference type="Pfam" id="PF12937"/>
    </source>
</evidence>
<evidence type="ECO:0000313" key="4">
    <source>
        <dbReference type="Proteomes" id="UP000026962"/>
    </source>
</evidence>
<dbReference type="InterPro" id="IPR036047">
    <property type="entry name" value="F-box-like_dom_sf"/>
</dbReference>
<sequence length="135" mass="14989">MLAHSRYSSCRVYCPAIISAAVLERDPTQPPPAKYWRTTHHVAIDSIGKDLLMDILLRLPTLASLVRAALTCRAWRVVVASSLSFRRRFRDLHLPPFLGAFGVPMAATWTSSRPSERSKGAIGGKAGSRKEMRKT</sequence>
<dbReference type="SUPFAM" id="SSF81383">
    <property type="entry name" value="F-box domain"/>
    <property type="match status" value="1"/>
</dbReference>
<reference evidence="3" key="2">
    <citation type="submission" date="2018-05" db="EMBL/GenBank/DDBJ databases">
        <title>OpunRS2 (Oryza punctata Reference Sequence Version 2).</title>
        <authorList>
            <person name="Zhang J."/>
            <person name="Kudrna D."/>
            <person name="Lee S."/>
            <person name="Talag J."/>
            <person name="Welchert J."/>
            <person name="Wing R.A."/>
        </authorList>
    </citation>
    <scope>NUCLEOTIDE SEQUENCE [LARGE SCALE GENOMIC DNA]</scope>
</reference>
<organism evidence="3">
    <name type="scientific">Oryza punctata</name>
    <name type="common">Red rice</name>
    <dbReference type="NCBI Taxonomy" id="4537"/>
    <lineage>
        <taxon>Eukaryota</taxon>
        <taxon>Viridiplantae</taxon>
        <taxon>Streptophyta</taxon>
        <taxon>Embryophyta</taxon>
        <taxon>Tracheophyta</taxon>
        <taxon>Spermatophyta</taxon>
        <taxon>Magnoliopsida</taxon>
        <taxon>Liliopsida</taxon>
        <taxon>Poales</taxon>
        <taxon>Poaceae</taxon>
        <taxon>BOP clade</taxon>
        <taxon>Oryzoideae</taxon>
        <taxon>Oryzeae</taxon>
        <taxon>Oryzinae</taxon>
        <taxon>Oryza</taxon>
    </lineage>
</organism>
<dbReference type="HOGENOM" id="CLU_1889123_0_0_1"/>
<dbReference type="EnsemblPlants" id="OPUNC01G22140.1">
    <property type="protein sequence ID" value="OPUNC01G22140.1"/>
    <property type="gene ID" value="OPUNC01G22140"/>
</dbReference>
<dbReference type="InterPro" id="IPR001810">
    <property type="entry name" value="F-box_dom"/>
</dbReference>
<dbReference type="AlphaFoldDB" id="A0A0E0JKW4"/>
<protein>
    <recommendedName>
        <fullName evidence="2">F-box domain-containing protein</fullName>
    </recommendedName>
</protein>
<evidence type="ECO:0000256" key="1">
    <source>
        <dbReference type="SAM" id="MobiDB-lite"/>
    </source>
</evidence>
<dbReference type="Gene3D" id="1.20.1280.50">
    <property type="match status" value="1"/>
</dbReference>
<dbReference type="Proteomes" id="UP000026962">
    <property type="component" value="Chromosome 1"/>
</dbReference>
<dbReference type="Pfam" id="PF12937">
    <property type="entry name" value="F-box-like"/>
    <property type="match status" value="1"/>
</dbReference>
<feature type="domain" description="F-box" evidence="2">
    <location>
        <begin position="50"/>
        <end position="89"/>
    </location>
</feature>
<proteinExistence type="predicted"/>